<organism evidence="3 4">
    <name type="scientific">Hahella chejuensis (strain KCTC 2396)</name>
    <dbReference type="NCBI Taxonomy" id="349521"/>
    <lineage>
        <taxon>Bacteria</taxon>
        <taxon>Pseudomonadati</taxon>
        <taxon>Pseudomonadota</taxon>
        <taxon>Gammaproteobacteria</taxon>
        <taxon>Oceanospirillales</taxon>
        <taxon>Hahellaceae</taxon>
        <taxon>Hahella</taxon>
    </lineage>
</organism>
<keyword evidence="2" id="KW-0732">Signal</keyword>
<sequence length="589" mass="65227">MRIHCGALLIVSLLTPLLSACGGEKSDVSTLRDPREPEQPPPPNANFHGVVLDGYLRQAKVWLDLNGDYLAGDDEPAVMSGVGGEYEFTAEQLAGVDDPRLYPLMAYALPCVTQDEDLINAVAPPATDCASSEPGLVDKAYFLMAPPGSPVISPLTTLVRMQYDLMREENPEATVEQAHQRARERVGFNNNYLFDYVKSGQYRHHVYAKAFAMALQNMMTEEAQSIDAANRLNHLDATKVKVMSASLLHNAPKIAYAAAGVMKDIRSTEDFTAYDFSPWKTALQYENALSDPLTVKEINWYVHADTESAALEGRNDNDVKLFALAGVQDPQRKHVGRAGLTYDSKGAVAAVRLDGGVDMSRRALSLDAYVSSLSLDPLYTEISPADGEWDVVNVLTLDRGRWVETFSKVSDAALSQRTSETVTGQMKPQKDAGAGLVRINSYSTDSASHNQVLVKRSFVFDGDGRLSHDTYDNDLEKLTTQYAYASDGSLNGARTFTDRPESSCVTEPGCEVAASNFTYDAEGRRLTRRYTDIHTPYFKWCEHYVYREDGLLDYVYLERYAADAEPQGEDGDIIVLVTYEYDALHRLME</sequence>
<feature type="region of interest" description="Disordered" evidence="1">
    <location>
        <begin position="25"/>
        <end position="47"/>
    </location>
</feature>
<evidence type="ECO:0000313" key="4">
    <source>
        <dbReference type="Proteomes" id="UP000000238"/>
    </source>
</evidence>
<name>Q2SQU3_HAHCH</name>
<feature type="compositionally biased region" description="Basic and acidic residues" evidence="1">
    <location>
        <begin position="25"/>
        <end position="38"/>
    </location>
</feature>
<dbReference type="PROSITE" id="PS51257">
    <property type="entry name" value="PROKAR_LIPOPROTEIN"/>
    <property type="match status" value="1"/>
</dbReference>
<feature type="signal peptide" evidence="2">
    <location>
        <begin position="1"/>
        <end position="20"/>
    </location>
</feature>
<dbReference type="AlphaFoldDB" id="Q2SQU3"/>
<accession>Q2SQU3</accession>
<evidence type="ECO:0008006" key="5">
    <source>
        <dbReference type="Google" id="ProtNLM"/>
    </source>
</evidence>
<dbReference type="HOGENOM" id="CLU_462923_0_0_6"/>
<dbReference type="STRING" id="349521.HCH_00059"/>
<evidence type="ECO:0000256" key="2">
    <source>
        <dbReference type="SAM" id="SignalP"/>
    </source>
</evidence>
<protein>
    <recommendedName>
        <fullName evidence="5">Rhs family protein</fullName>
    </recommendedName>
</protein>
<dbReference type="OrthoDB" id="5713052at2"/>
<evidence type="ECO:0000313" key="3">
    <source>
        <dbReference type="EMBL" id="ABC26981.1"/>
    </source>
</evidence>
<dbReference type="RefSeq" id="WP_011394058.1">
    <property type="nucleotide sequence ID" value="NC_007645.1"/>
</dbReference>
<evidence type="ECO:0000256" key="1">
    <source>
        <dbReference type="SAM" id="MobiDB-lite"/>
    </source>
</evidence>
<dbReference type="KEGG" id="hch:HCH_00059"/>
<reference evidence="3 4" key="1">
    <citation type="journal article" date="2005" name="Nucleic Acids Res.">
        <title>Genomic blueprint of Hahella chejuensis, a marine microbe producing an algicidal agent.</title>
        <authorList>
            <person name="Jeong H."/>
            <person name="Yim J.H."/>
            <person name="Lee C."/>
            <person name="Choi S.-H."/>
            <person name="Park Y.K."/>
            <person name="Yoon S.H."/>
            <person name="Hur C.-G."/>
            <person name="Kang H.-Y."/>
            <person name="Kim D."/>
            <person name="Lee H.H."/>
            <person name="Park K.H."/>
            <person name="Park S.-H."/>
            <person name="Park H.-S."/>
            <person name="Lee H.K."/>
            <person name="Oh T.K."/>
            <person name="Kim J.F."/>
        </authorList>
    </citation>
    <scope>NUCLEOTIDE SEQUENCE [LARGE SCALE GENOMIC DNA]</scope>
    <source>
        <strain evidence="3 4">KCTC 2396</strain>
    </source>
</reference>
<dbReference type="EMBL" id="CP000155">
    <property type="protein sequence ID" value="ABC26981.1"/>
    <property type="molecule type" value="Genomic_DNA"/>
</dbReference>
<proteinExistence type="predicted"/>
<keyword evidence="4" id="KW-1185">Reference proteome</keyword>
<feature type="chain" id="PRO_5004215766" description="Rhs family protein" evidence="2">
    <location>
        <begin position="21"/>
        <end position="589"/>
    </location>
</feature>
<gene>
    <name evidence="3" type="ordered locus">HCH_00059</name>
</gene>
<dbReference type="eggNOG" id="COG3209">
    <property type="taxonomic scope" value="Bacteria"/>
</dbReference>
<dbReference type="Proteomes" id="UP000000238">
    <property type="component" value="Chromosome"/>
</dbReference>